<sequence>MKLKIITLFICCFSLVTAWSQTMISGIVTDEAKIPLSGVNIIIKGSSTGAVTDFDGNFAIKAKSGSILNFSYLGFNDVELTVSSQVTLNITMKGNTSELDEIVVIGYGTQKKESILGAINQIKGEEILETGSSNITNALNGLTPGLNIVQNSGQPGDDSGDIFIRGNSNPLILVDGVEIVGGFSNIDPRDIESISTLKDGAATAVYGIRGANGVIIITTKRGKTGKPVVSFSSEFSVKLLPEGPNVLDAYTAQSALNVGVLNDQAYGSGYTSEADLTHWRDGDLPYMYPDVNWAETVTKDYATSFNQTVSLRGGNEFVKYYASAGYLQEGDIAKTEQLYEYDPKFKFSRYSFRANLDFSLTKTTKLKTSISSRLEDTNEPGNGNNLSSAFLALYTLAPGSVVPYYPASVMEQYPDPLYPGVAEGRFGAGPNTYAALNRAGSANSINNVFSIDFELEQELDFITKGLSFTGKYNYISNYQSKSGISYDGSLYSQQDTFTLKRDGTWDSSEGVDYERPLYYILGSESINNNQEISYKRAQLNYERSFGNHNVTGLALFSRNKRITNVSFPFFNEDYVGRFTYDYDTRYFFELSGSYNGDETFAEGHRFKFFPSAAVGINLAKENFVKNTFPVLNNFKLRYSYGETGSKAGIGNNRWQYISYFDYAVTAAERRLGSRFFFGEFIDDTLTILNQSQIGNTDLTWATVTKQNIGVDFGLFKSKISGLVEFFKENRDNLITRPSGDVSAMLGLDTQYPYANLDATESHGYEFSLTYKNKTQGGLNYSVTGFYGFNENRVIKSAADGPGTPEYTAVKGKPIGASSLLQADGYFQNIDEIVNYPIISGNPGLGDYRYIDYNANGTVIGSATEDQIRFDLPDAPRHSYSFMLGASYKGWSISALINGIKGHKGLINADLAYALPSGAASGRYVQLDYWTPTNTNAKYPALHALTDPNVSANTARVISLDYIKLRSMNVGYNFDMSNNKTISDLKIYINGNNLFTISDIDYGDPEGNTPGAYPLLRRVNLGLNLSF</sequence>
<dbReference type="InterPro" id="IPR037066">
    <property type="entry name" value="Plug_dom_sf"/>
</dbReference>
<keyword evidence="1" id="KW-0813">Transport</keyword>
<gene>
    <name evidence="4" type="ORF">ACFFU9_14065</name>
</gene>
<proteinExistence type="inferred from homology"/>
<evidence type="ECO:0000256" key="2">
    <source>
        <dbReference type="SAM" id="SignalP"/>
    </source>
</evidence>
<dbReference type="RefSeq" id="WP_379862119.1">
    <property type="nucleotide sequence ID" value="NZ_JBHMFC010000101.1"/>
</dbReference>
<dbReference type="EMBL" id="JBHMFC010000101">
    <property type="protein sequence ID" value="MFB9057867.1"/>
    <property type="molecule type" value="Genomic_DNA"/>
</dbReference>
<feature type="signal peptide" evidence="2">
    <location>
        <begin position="1"/>
        <end position="18"/>
    </location>
</feature>
<dbReference type="InterPro" id="IPR023997">
    <property type="entry name" value="TonB-dep_OMP_SusC/RagA_CS"/>
</dbReference>
<dbReference type="PROSITE" id="PS52016">
    <property type="entry name" value="TONB_DEPENDENT_REC_3"/>
    <property type="match status" value="1"/>
</dbReference>
<feature type="domain" description="TonB-dependent receptor plug" evidence="3">
    <location>
        <begin position="112"/>
        <end position="214"/>
    </location>
</feature>
<keyword evidence="5" id="KW-1185">Reference proteome</keyword>
<comment type="similarity">
    <text evidence="1">Belongs to the TonB-dependent receptor family.</text>
</comment>
<evidence type="ECO:0000256" key="1">
    <source>
        <dbReference type="PROSITE-ProRule" id="PRU01360"/>
    </source>
</evidence>
<organism evidence="4 5">
    <name type="scientific">Mariniflexile ostreae</name>
    <dbReference type="NCBI Taxonomy" id="1520892"/>
    <lineage>
        <taxon>Bacteria</taxon>
        <taxon>Pseudomonadati</taxon>
        <taxon>Bacteroidota</taxon>
        <taxon>Flavobacteriia</taxon>
        <taxon>Flavobacteriales</taxon>
        <taxon>Flavobacteriaceae</taxon>
        <taxon>Mariniflexile</taxon>
    </lineage>
</organism>
<feature type="chain" id="PRO_5047026906" evidence="2">
    <location>
        <begin position="19"/>
        <end position="1026"/>
    </location>
</feature>
<keyword evidence="2" id="KW-0732">Signal</keyword>
<dbReference type="Pfam" id="PF07715">
    <property type="entry name" value="Plug"/>
    <property type="match status" value="1"/>
</dbReference>
<evidence type="ECO:0000259" key="3">
    <source>
        <dbReference type="Pfam" id="PF07715"/>
    </source>
</evidence>
<dbReference type="NCBIfam" id="TIGR04057">
    <property type="entry name" value="SusC_RagA_signa"/>
    <property type="match status" value="1"/>
</dbReference>
<dbReference type="Proteomes" id="UP001589585">
    <property type="component" value="Unassembled WGS sequence"/>
</dbReference>
<dbReference type="InterPro" id="IPR008969">
    <property type="entry name" value="CarboxyPept-like_regulatory"/>
</dbReference>
<dbReference type="NCBIfam" id="TIGR04056">
    <property type="entry name" value="OMP_RagA_SusC"/>
    <property type="match status" value="1"/>
</dbReference>
<dbReference type="Gene3D" id="2.60.40.1120">
    <property type="entry name" value="Carboxypeptidase-like, regulatory domain"/>
    <property type="match status" value="1"/>
</dbReference>
<keyword evidence="1" id="KW-0812">Transmembrane</keyword>
<comment type="caution">
    <text evidence="4">The sequence shown here is derived from an EMBL/GenBank/DDBJ whole genome shotgun (WGS) entry which is preliminary data.</text>
</comment>
<dbReference type="SUPFAM" id="SSF49464">
    <property type="entry name" value="Carboxypeptidase regulatory domain-like"/>
    <property type="match status" value="1"/>
</dbReference>
<protein>
    <submittedName>
        <fullName evidence="4">SusC/RagA family TonB-linked outer membrane protein</fullName>
    </submittedName>
</protein>
<accession>A0ABV5FEH5</accession>
<name>A0ABV5FEH5_9FLAO</name>
<keyword evidence="1" id="KW-0998">Cell outer membrane</keyword>
<keyword evidence="1" id="KW-0472">Membrane</keyword>
<evidence type="ECO:0000313" key="4">
    <source>
        <dbReference type="EMBL" id="MFB9057867.1"/>
    </source>
</evidence>
<dbReference type="InterPro" id="IPR012910">
    <property type="entry name" value="Plug_dom"/>
</dbReference>
<dbReference type="SUPFAM" id="SSF56935">
    <property type="entry name" value="Porins"/>
    <property type="match status" value="1"/>
</dbReference>
<dbReference type="InterPro" id="IPR039426">
    <property type="entry name" value="TonB-dep_rcpt-like"/>
</dbReference>
<evidence type="ECO:0000313" key="5">
    <source>
        <dbReference type="Proteomes" id="UP001589585"/>
    </source>
</evidence>
<dbReference type="InterPro" id="IPR023996">
    <property type="entry name" value="TonB-dep_OMP_SusC/RagA"/>
</dbReference>
<reference evidence="4 5" key="1">
    <citation type="submission" date="2024-09" db="EMBL/GenBank/DDBJ databases">
        <authorList>
            <person name="Sun Q."/>
            <person name="Mori K."/>
        </authorList>
    </citation>
    <scope>NUCLEOTIDE SEQUENCE [LARGE SCALE GENOMIC DNA]</scope>
    <source>
        <strain evidence="4 5">CECT 8622</strain>
    </source>
</reference>
<dbReference type="Gene3D" id="2.170.130.10">
    <property type="entry name" value="TonB-dependent receptor, plug domain"/>
    <property type="match status" value="1"/>
</dbReference>
<dbReference type="Pfam" id="PF13715">
    <property type="entry name" value="CarbopepD_reg_2"/>
    <property type="match status" value="1"/>
</dbReference>
<keyword evidence="1" id="KW-1134">Transmembrane beta strand</keyword>
<comment type="subcellular location">
    <subcellularLocation>
        <location evidence="1">Cell outer membrane</location>
        <topology evidence="1">Multi-pass membrane protein</topology>
    </subcellularLocation>
</comment>